<evidence type="ECO:0000256" key="1">
    <source>
        <dbReference type="SAM" id="Phobius"/>
    </source>
</evidence>
<name>A0ABX0JCN8_9BACL</name>
<evidence type="ECO:0000313" key="3">
    <source>
        <dbReference type="Proteomes" id="UP001165962"/>
    </source>
</evidence>
<dbReference type="RefSeq" id="WP_166153848.1">
    <property type="nucleotide sequence ID" value="NZ_JAAOIW010000012.1"/>
</dbReference>
<feature type="transmembrane region" description="Helical" evidence="1">
    <location>
        <begin position="238"/>
        <end position="269"/>
    </location>
</feature>
<keyword evidence="1" id="KW-0812">Transmembrane</keyword>
<gene>
    <name evidence="2" type="ORF">G9U52_27395</name>
</gene>
<proteinExistence type="predicted"/>
<dbReference type="EMBL" id="JAAOIW010000012">
    <property type="protein sequence ID" value="NHN33546.1"/>
    <property type="molecule type" value="Genomic_DNA"/>
</dbReference>
<protein>
    <submittedName>
        <fullName evidence="2">Uncharacterized protein</fullName>
    </submittedName>
</protein>
<accession>A0ABX0JCN8</accession>
<feature type="transmembrane region" description="Helical" evidence="1">
    <location>
        <begin position="46"/>
        <end position="68"/>
    </location>
</feature>
<dbReference type="Proteomes" id="UP001165962">
    <property type="component" value="Unassembled WGS sequence"/>
</dbReference>
<organism evidence="2 3">
    <name type="scientific">Paenibacillus agricola</name>
    <dbReference type="NCBI Taxonomy" id="2716264"/>
    <lineage>
        <taxon>Bacteria</taxon>
        <taxon>Bacillati</taxon>
        <taxon>Bacillota</taxon>
        <taxon>Bacilli</taxon>
        <taxon>Bacillales</taxon>
        <taxon>Paenibacillaceae</taxon>
        <taxon>Paenibacillus</taxon>
    </lineage>
</organism>
<reference evidence="2" key="1">
    <citation type="submission" date="2020-03" db="EMBL/GenBank/DDBJ databases">
        <title>Draft sequencing of Paenibacilllus sp. S3N08.</title>
        <authorList>
            <person name="Kim D.-U."/>
        </authorList>
    </citation>
    <scope>NUCLEOTIDE SEQUENCE</scope>
    <source>
        <strain evidence="2">S3N08</strain>
    </source>
</reference>
<keyword evidence="1" id="KW-0472">Membrane</keyword>
<keyword evidence="1" id="KW-1133">Transmembrane helix</keyword>
<evidence type="ECO:0000313" key="2">
    <source>
        <dbReference type="EMBL" id="NHN33546.1"/>
    </source>
</evidence>
<sequence>MIETIKSYLVSLGFSVDKASYQEVTKVMGAAGQSVAKFAGSAVTQFALAGLAVTTFSVTAILGLSNFLDKLAQADLETEKLARQMWLSKDAAAAYSNTLKAMGVTLQDLYLSPELMRNFQELNKEAQNLKAPAEFFDQMKEIRAIRFEFTKLKLEATYSLQWIGYYLVKYLESPIKQVKQTLQEVNSVIIKEMPSWTKVIAQVMSWFARMGIAAFRALKDILQLFGDLSSQIPRNLKLIGAAVTAFGLILSTGPVGIFITSLLALILLLDDFYTYIEGGDSQFGPFWQKLLDLFEGLNGSGFFEEFKRSAKDAFESVSKIVDDAKKSIEDFWKALEDKGALENTEKAFKNTFEILSLLFEGGETWVQDFFKELEKQGVLTDLKESFEDVIVSVADLAEAVTEAIEKTLGLKETEIILGGIGDILKLVIIASLKTINGLLKSTAGYLTIIASLIRGDFLDGVEKSGRDAEGRLNSKPAQGIFEGILKDIQGLFWGDSDIADKISRAMGNLSKDLQNKPPGAASFSAPSYTLPTVSTVNNKTNSMMLNPTYNIYGSEPQATATAVQTKTKQLLGRNMSGVVR</sequence>
<keyword evidence="3" id="KW-1185">Reference proteome</keyword>
<comment type="caution">
    <text evidence="2">The sequence shown here is derived from an EMBL/GenBank/DDBJ whole genome shotgun (WGS) entry which is preliminary data.</text>
</comment>